<protein>
    <submittedName>
        <fullName evidence="1">Uncharacterized protein</fullName>
    </submittedName>
</protein>
<accession>A0A068S7D1</accession>
<dbReference type="Gene3D" id="3.30.10.10">
    <property type="entry name" value="Trypsin Inhibitor V, subunit A"/>
    <property type="match status" value="1"/>
</dbReference>
<proteinExistence type="predicted"/>
<dbReference type="EMBL" id="CBTN010000050">
    <property type="protein sequence ID" value="CDH57895.1"/>
    <property type="molecule type" value="Genomic_DNA"/>
</dbReference>
<evidence type="ECO:0000313" key="2">
    <source>
        <dbReference type="Proteomes" id="UP000027586"/>
    </source>
</evidence>
<dbReference type="Proteomes" id="UP000027586">
    <property type="component" value="Unassembled WGS sequence"/>
</dbReference>
<dbReference type="PANTHER" id="PTHR39600">
    <property type="entry name" value="PEPTIDASE INHIBITOR I78 FAMILY PROTEIN"/>
    <property type="match status" value="1"/>
</dbReference>
<sequence length="132" mass="14857">MSPLPLSASPYASTVIGWTHTHAYIKAAKNSSASISNLFPTTIMNPLPIDNLMLNPQQQLDMDKWCKKLVGKIILKDNEETTLGADEVVREKDLPKPNRVLLPNSPMTMDYRPNRLNVFLDENRRVVNLNNG</sequence>
<dbReference type="PANTHER" id="PTHR39600:SF1">
    <property type="entry name" value="PEPTIDASE INHIBITOR I78 FAMILY PROTEIN"/>
    <property type="match status" value="1"/>
</dbReference>
<dbReference type="STRING" id="1263082.A0A068S7D1"/>
<dbReference type="VEuPathDB" id="FungiDB:LCOR_08786.1"/>
<name>A0A068S7D1_9FUNG</name>
<keyword evidence="2" id="KW-1185">Reference proteome</keyword>
<dbReference type="OrthoDB" id="10013825at2759"/>
<comment type="caution">
    <text evidence="1">The sequence shown here is derived from an EMBL/GenBank/DDBJ whole genome shotgun (WGS) entry which is preliminary data.</text>
</comment>
<organism evidence="1 2">
    <name type="scientific">Lichtheimia corymbifera JMRC:FSU:9682</name>
    <dbReference type="NCBI Taxonomy" id="1263082"/>
    <lineage>
        <taxon>Eukaryota</taxon>
        <taxon>Fungi</taxon>
        <taxon>Fungi incertae sedis</taxon>
        <taxon>Mucoromycota</taxon>
        <taxon>Mucoromycotina</taxon>
        <taxon>Mucoromycetes</taxon>
        <taxon>Mucorales</taxon>
        <taxon>Lichtheimiaceae</taxon>
        <taxon>Lichtheimia</taxon>
    </lineage>
</organism>
<reference evidence="1" key="1">
    <citation type="submission" date="2013-08" db="EMBL/GenBank/DDBJ databases">
        <title>Gene expansion shapes genome architecture in the human pathogen Lichtheimia corymbifera: an evolutionary genomics analysis in the ancient terrestrial Mucorales (Mucoromycotina).</title>
        <authorList>
            <person name="Schwartze V.U."/>
            <person name="Winter S."/>
            <person name="Shelest E."/>
            <person name="Marcet-Houben M."/>
            <person name="Horn F."/>
            <person name="Wehner S."/>
            <person name="Hoffmann K."/>
            <person name="Riege K."/>
            <person name="Sammeth M."/>
            <person name="Nowrousian M."/>
            <person name="Valiante V."/>
            <person name="Linde J."/>
            <person name="Jacobsen I.D."/>
            <person name="Marz M."/>
            <person name="Brakhage A.A."/>
            <person name="Gabaldon T."/>
            <person name="Bocker S."/>
            <person name="Voigt K."/>
        </authorList>
    </citation>
    <scope>NUCLEOTIDE SEQUENCE [LARGE SCALE GENOMIC DNA]</scope>
    <source>
        <strain evidence="1">FSU 9682</strain>
    </source>
</reference>
<dbReference type="AlphaFoldDB" id="A0A068S7D1"/>
<evidence type="ECO:0000313" key="1">
    <source>
        <dbReference type="EMBL" id="CDH57895.1"/>
    </source>
</evidence>
<dbReference type="InterPro" id="IPR021719">
    <property type="entry name" value="Prot_inh_I78"/>
</dbReference>
<gene>
    <name evidence="1" type="ORF">LCOR_08786.1</name>
</gene>
<dbReference type="Pfam" id="PF11720">
    <property type="entry name" value="Inhibitor_I78"/>
    <property type="match status" value="1"/>
</dbReference>